<dbReference type="AlphaFoldDB" id="A0A2T3ZN43"/>
<keyword evidence="2" id="KW-0812">Transmembrane</keyword>
<evidence type="ECO:0000313" key="4">
    <source>
        <dbReference type="Proteomes" id="UP000240493"/>
    </source>
</evidence>
<organism evidence="3 4">
    <name type="scientific">Trichoderma asperellum (strain ATCC 204424 / CBS 433.97 / NBRC 101777)</name>
    <dbReference type="NCBI Taxonomy" id="1042311"/>
    <lineage>
        <taxon>Eukaryota</taxon>
        <taxon>Fungi</taxon>
        <taxon>Dikarya</taxon>
        <taxon>Ascomycota</taxon>
        <taxon>Pezizomycotina</taxon>
        <taxon>Sordariomycetes</taxon>
        <taxon>Hypocreomycetidae</taxon>
        <taxon>Hypocreales</taxon>
        <taxon>Hypocreaceae</taxon>
        <taxon>Trichoderma</taxon>
    </lineage>
</organism>
<gene>
    <name evidence="3" type="ORF">M441DRAFT_128305</name>
</gene>
<feature type="transmembrane region" description="Helical" evidence="2">
    <location>
        <begin position="58"/>
        <end position="86"/>
    </location>
</feature>
<keyword evidence="4" id="KW-1185">Reference proteome</keyword>
<feature type="compositionally biased region" description="Basic and acidic residues" evidence="1">
    <location>
        <begin position="32"/>
        <end position="41"/>
    </location>
</feature>
<evidence type="ECO:0000256" key="1">
    <source>
        <dbReference type="SAM" id="MobiDB-lite"/>
    </source>
</evidence>
<proteinExistence type="predicted"/>
<reference evidence="3 4" key="1">
    <citation type="submission" date="2016-07" db="EMBL/GenBank/DDBJ databases">
        <title>Multiple horizontal gene transfer events from other fungi enriched the ability of initially mycotrophic Trichoderma (Ascomycota) to feed on dead plant biomass.</title>
        <authorList>
            <consortium name="DOE Joint Genome Institute"/>
            <person name="Aerts A."/>
            <person name="Atanasova L."/>
            <person name="Chenthamara K."/>
            <person name="Zhang J."/>
            <person name="Grujic M."/>
            <person name="Henrissat B."/>
            <person name="Kuo A."/>
            <person name="Salamov A."/>
            <person name="Lipzen A."/>
            <person name="Labutti K."/>
            <person name="Barry K."/>
            <person name="Miao Y."/>
            <person name="Rahimi M.J."/>
            <person name="Shen Q."/>
            <person name="Grigoriev I.V."/>
            <person name="Kubicek C.P."/>
            <person name="Druzhinina I.S."/>
        </authorList>
    </citation>
    <scope>NUCLEOTIDE SEQUENCE [LARGE SCALE GENOMIC DNA]</scope>
    <source>
        <strain evidence="3 4">CBS 433.97</strain>
    </source>
</reference>
<feature type="region of interest" description="Disordered" evidence="1">
    <location>
        <begin position="1"/>
        <end position="41"/>
    </location>
</feature>
<dbReference type="STRING" id="1042311.A0A2T3ZN43"/>
<name>A0A2T3ZN43_TRIA4</name>
<keyword evidence="2" id="KW-1133">Transmembrane helix</keyword>
<dbReference type="EMBL" id="KZ679256">
    <property type="protein sequence ID" value="PTB46217.1"/>
    <property type="molecule type" value="Genomic_DNA"/>
</dbReference>
<feature type="non-terminal residue" evidence="3">
    <location>
        <position position="1"/>
    </location>
</feature>
<evidence type="ECO:0000256" key="2">
    <source>
        <dbReference type="SAM" id="Phobius"/>
    </source>
</evidence>
<accession>A0A2T3ZN43</accession>
<feature type="compositionally biased region" description="Acidic residues" evidence="1">
    <location>
        <begin position="1"/>
        <end position="12"/>
    </location>
</feature>
<evidence type="ECO:0000313" key="3">
    <source>
        <dbReference type="EMBL" id="PTB46217.1"/>
    </source>
</evidence>
<sequence>EETETDDDDDGEDAKTEADSQYSFHDAWPNEEPERKLQDDLQRRREARDELVENLRRYGLWLLGAVVLLPPQLVAMGLVITAFAYLCTRRDGRQRHHSRRNTAG</sequence>
<dbReference type="OrthoDB" id="10445246at2759"/>
<protein>
    <submittedName>
        <fullName evidence="3">Uncharacterized protein</fullName>
    </submittedName>
</protein>
<keyword evidence="2" id="KW-0472">Membrane</keyword>
<dbReference type="Proteomes" id="UP000240493">
    <property type="component" value="Unassembled WGS sequence"/>
</dbReference>